<name>A0A0B5E6W6_9RHOB</name>
<sequence length="140" mass="14432">MTDRKDIWTDEAAEAALETLFAEARAAAPTPSEALLLRVMADAQAETARREADAARRRAADRPRARHPAMAAIVAALGGWRAVAGLATAGVAGLAIGLGAPGMISGLAAREGYDLSAEAALSDDALDNLVPSFYDLAMEG</sequence>
<dbReference type="RefSeq" id="WP_052453373.1">
    <property type="nucleotide sequence ID" value="NZ_CP004393.1"/>
</dbReference>
<proteinExistence type="predicted"/>
<protein>
    <recommendedName>
        <fullName evidence="3">Dihydroorotate dehydrogenase</fullName>
    </recommendedName>
</protein>
<keyword evidence="2" id="KW-1185">Reference proteome</keyword>
<organism evidence="1 2">
    <name type="scientific">Celeribacter indicus</name>
    <dbReference type="NCBI Taxonomy" id="1208324"/>
    <lineage>
        <taxon>Bacteria</taxon>
        <taxon>Pseudomonadati</taxon>
        <taxon>Pseudomonadota</taxon>
        <taxon>Alphaproteobacteria</taxon>
        <taxon>Rhodobacterales</taxon>
        <taxon>Roseobacteraceae</taxon>
        <taxon>Celeribacter</taxon>
    </lineage>
</organism>
<gene>
    <name evidence="1" type="ORF">P73_3347</name>
</gene>
<dbReference type="HOGENOM" id="CLU_153863_0_0_5"/>
<evidence type="ECO:0008006" key="3">
    <source>
        <dbReference type="Google" id="ProtNLM"/>
    </source>
</evidence>
<evidence type="ECO:0000313" key="2">
    <source>
        <dbReference type="Proteomes" id="UP000031521"/>
    </source>
</evidence>
<dbReference type="EMBL" id="CP004393">
    <property type="protein sequence ID" value="AJE48062.1"/>
    <property type="molecule type" value="Genomic_DNA"/>
</dbReference>
<evidence type="ECO:0000313" key="1">
    <source>
        <dbReference type="EMBL" id="AJE48062.1"/>
    </source>
</evidence>
<dbReference type="STRING" id="1208324.P73_3347"/>
<dbReference type="AlphaFoldDB" id="A0A0B5E6W6"/>
<dbReference type="KEGG" id="cid:P73_3347"/>
<reference evidence="1 2" key="1">
    <citation type="journal article" date="2014" name="Int. J. Syst. Evol. Microbiol.">
        <title>Celeribacter indicus sp. nov., a polycyclic aromatic hydrocarbon-degrading bacterium from deep-sea sediment and reclassification of Huaishuia halophila as Celeribacter halophilus comb. nov.</title>
        <authorList>
            <person name="Lai Q."/>
            <person name="Cao J."/>
            <person name="Yuan J."/>
            <person name="Li F."/>
            <person name="Shao Z."/>
        </authorList>
    </citation>
    <scope>NUCLEOTIDE SEQUENCE [LARGE SCALE GENOMIC DNA]</scope>
    <source>
        <strain evidence="1">P73</strain>
    </source>
</reference>
<dbReference type="Proteomes" id="UP000031521">
    <property type="component" value="Chromosome"/>
</dbReference>
<accession>A0A0B5E6W6</accession>